<dbReference type="PANTHER" id="PTHR30244">
    <property type="entry name" value="TRANSAMINASE"/>
    <property type="match status" value="1"/>
</dbReference>
<protein>
    <submittedName>
        <fullName evidence="4">DegT/DnrJ/EryC1/StrS family aminotransferase</fullName>
    </submittedName>
</protein>
<sequence length="363" mass="41394">MIPVTKSYLPDREKYFRYIDSIYARHWLTNHGPLVQELTRRLEVYLEIENLLLVANGTLALQIAYRALGLCDGKSRAAAITTPFSFVATTSSLKWEGIEPIFSDIDPYSWCLDPKQVEADLSEDIRALVPVHVFGNSCAVEALELIAATHGLSLIFDGAHAFGVRYRGESLLQHGDATTLSFHATKLFHTIEGGGIIFRRKEHLERARRMINFGMSVTGEIGDLGINAKMSEFQAAMGLCILDDIDEIMEKRAELWCHYHSKLNEIVKFQLTSENCTRNYSYFPVVFESETMLMKVKSSLEERDIHARRYFYPSLDDLLYTTPCVRKENSKSISERILCLPLYPEMSLEDSQKVIDVIYRAVK</sequence>
<evidence type="ECO:0000313" key="5">
    <source>
        <dbReference type="Proteomes" id="UP001595579"/>
    </source>
</evidence>
<dbReference type="InterPro" id="IPR000653">
    <property type="entry name" value="DegT/StrS_aminotransferase"/>
</dbReference>
<dbReference type="PANTHER" id="PTHR30244:SF9">
    <property type="entry name" value="PROTEIN RV3402C"/>
    <property type="match status" value="1"/>
</dbReference>
<name>A0ABV7LT40_9GAMM</name>
<evidence type="ECO:0000256" key="1">
    <source>
        <dbReference type="ARBA" id="ARBA00022898"/>
    </source>
</evidence>
<dbReference type="PIRSF" id="PIRSF000390">
    <property type="entry name" value="PLP_StrS"/>
    <property type="match status" value="1"/>
</dbReference>
<evidence type="ECO:0000313" key="4">
    <source>
        <dbReference type="EMBL" id="MFC3285537.1"/>
    </source>
</evidence>
<dbReference type="Proteomes" id="UP001595579">
    <property type="component" value="Unassembled WGS sequence"/>
</dbReference>
<dbReference type="EMBL" id="JBHRUG010000031">
    <property type="protein sequence ID" value="MFC3285537.1"/>
    <property type="molecule type" value="Genomic_DNA"/>
</dbReference>
<dbReference type="Gene3D" id="3.40.640.10">
    <property type="entry name" value="Type I PLP-dependent aspartate aminotransferase-like (Major domain)"/>
    <property type="match status" value="1"/>
</dbReference>
<keyword evidence="5" id="KW-1185">Reference proteome</keyword>
<gene>
    <name evidence="4" type="ORF">ACFOEV_18200</name>
</gene>
<keyword evidence="4" id="KW-0032">Aminotransferase</keyword>
<dbReference type="Pfam" id="PF01041">
    <property type="entry name" value="DegT_DnrJ_EryC1"/>
    <property type="match status" value="1"/>
</dbReference>
<dbReference type="InterPro" id="IPR015421">
    <property type="entry name" value="PyrdxlP-dep_Trfase_major"/>
</dbReference>
<organism evidence="4 5">
    <name type="scientific">Litchfieldella rifensis</name>
    <dbReference type="NCBI Taxonomy" id="762643"/>
    <lineage>
        <taxon>Bacteria</taxon>
        <taxon>Pseudomonadati</taxon>
        <taxon>Pseudomonadota</taxon>
        <taxon>Gammaproteobacteria</taxon>
        <taxon>Oceanospirillales</taxon>
        <taxon>Halomonadaceae</taxon>
        <taxon>Litchfieldella</taxon>
    </lineage>
</organism>
<comment type="similarity">
    <text evidence="2 3">Belongs to the DegT/DnrJ/EryC1 family.</text>
</comment>
<dbReference type="InterPro" id="IPR015424">
    <property type="entry name" value="PyrdxlP-dep_Trfase"/>
</dbReference>
<evidence type="ECO:0000256" key="2">
    <source>
        <dbReference type="ARBA" id="ARBA00037999"/>
    </source>
</evidence>
<dbReference type="RefSeq" id="WP_386776303.1">
    <property type="nucleotide sequence ID" value="NZ_JBHRUG010000031.1"/>
</dbReference>
<keyword evidence="4" id="KW-0808">Transferase</keyword>
<reference evidence="5" key="1">
    <citation type="journal article" date="2019" name="Int. J. Syst. Evol. Microbiol.">
        <title>The Global Catalogue of Microorganisms (GCM) 10K type strain sequencing project: providing services to taxonomists for standard genome sequencing and annotation.</title>
        <authorList>
            <consortium name="The Broad Institute Genomics Platform"/>
            <consortium name="The Broad Institute Genome Sequencing Center for Infectious Disease"/>
            <person name="Wu L."/>
            <person name="Ma J."/>
        </authorList>
    </citation>
    <scope>NUCLEOTIDE SEQUENCE [LARGE SCALE GENOMIC DNA]</scope>
    <source>
        <strain evidence="5">CECT 7698</strain>
    </source>
</reference>
<accession>A0ABV7LT40</accession>
<dbReference type="SUPFAM" id="SSF53383">
    <property type="entry name" value="PLP-dependent transferases"/>
    <property type="match status" value="1"/>
</dbReference>
<evidence type="ECO:0000256" key="3">
    <source>
        <dbReference type="RuleBase" id="RU004508"/>
    </source>
</evidence>
<keyword evidence="1 3" id="KW-0663">Pyridoxal phosphate</keyword>
<comment type="caution">
    <text evidence="4">The sequence shown here is derived from an EMBL/GenBank/DDBJ whole genome shotgun (WGS) entry which is preliminary data.</text>
</comment>
<dbReference type="GO" id="GO:0008483">
    <property type="term" value="F:transaminase activity"/>
    <property type="evidence" value="ECO:0007669"/>
    <property type="project" value="UniProtKB-KW"/>
</dbReference>
<proteinExistence type="inferred from homology"/>
<dbReference type="CDD" id="cd00616">
    <property type="entry name" value="AHBA_syn"/>
    <property type="match status" value="1"/>
</dbReference>